<organism evidence="3 4">
    <name type="scientific">Bacteroides xylanisolvens SD CC 1b</name>
    <dbReference type="NCBI Taxonomy" id="702447"/>
    <lineage>
        <taxon>Bacteria</taxon>
        <taxon>Pseudomonadati</taxon>
        <taxon>Bacteroidota</taxon>
        <taxon>Bacteroidia</taxon>
        <taxon>Bacteroidales</taxon>
        <taxon>Bacteroidaceae</taxon>
        <taxon>Bacteroides</taxon>
    </lineage>
</organism>
<proteinExistence type="predicted"/>
<evidence type="ECO:0000259" key="2">
    <source>
        <dbReference type="Pfam" id="PF03432"/>
    </source>
</evidence>
<sequence length="335" mass="38334">MIAKIMKRSSFGGVVNYVFKDGKDAKLLASDGVRSNTLQNIIACFNDQASQNSKVRNIVGHTALSFSEKDKHQLNDERMVQIAHDYMEKMGIKNTQYIIVRHFDRDHPHIHIVYNRVDNDGHTISDSNDQIRSAAICKQITLQYGLYMPKGKEKVKVHRLRGVNKEKFHLYATILDVLHDCNNWDNFQRRLERRGIAISFRRNENGNIHGICFTKNGHTYSGSKIDRSLGYNKLVGLLGQINQSQVNQKEYYHYENTHVYQETLDDGRIIRIYEPEISSSDSGPSFGHNIANAAIEFVLQPHDVPTSGGGGGSTSEDEDNEKENKNNKPRKFRRR</sequence>
<name>D4VIE4_9BACE</name>
<evidence type="ECO:0000256" key="1">
    <source>
        <dbReference type="SAM" id="MobiDB-lite"/>
    </source>
</evidence>
<dbReference type="Pfam" id="PF03432">
    <property type="entry name" value="Relaxase"/>
    <property type="match status" value="1"/>
</dbReference>
<accession>D4VIE4</accession>
<reference evidence="3 4" key="1">
    <citation type="submission" date="2013-12" db="EMBL/GenBank/DDBJ databases">
        <title>Improved hybrid genome assemblies of Bacteroides xylanisolvens SD CC 1b and Bacteroides xylanisolvens SD CC 2a using Illumina and 454 Sequencing.</title>
        <authorList>
            <person name="Ramaraj T."/>
            <person name="Sundararajan A."/>
            <person name="Mudge J."/>
            <person name="Schilkey F.D."/>
            <person name="Delvecchio V."/>
            <person name="Donlon M."/>
            <person name="Ziemer C."/>
        </authorList>
    </citation>
    <scope>NUCLEOTIDE SEQUENCE [LARGE SCALE GENOMIC DNA]</scope>
</reference>
<evidence type="ECO:0000313" key="3">
    <source>
        <dbReference type="EMBL" id="CDM05514.1"/>
    </source>
</evidence>
<dbReference type="Proteomes" id="UP000019380">
    <property type="component" value="Unassembled WGS sequence"/>
</dbReference>
<comment type="caution">
    <text evidence="3">The sequence shown here is derived from an EMBL/GenBank/DDBJ whole genome shotgun (WGS) entry which is preliminary data.</text>
</comment>
<evidence type="ECO:0000313" key="4">
    <source>
        <dbReference type="Proteomes" id="UP000019380"/>
    </source>
</evidence>
<feature type="region of interest" description="Disordered" evidence="1">
    <location>
        <begin position="298"/>
        <end position="335"/>
    </location>
</feature>
<protein>
    <submittedName>
        <fullName evidence="3">Mobilization protein BmgA</fullName>
    </submittedName>
</protein>
<feature type="domain" description="MobA/VirD2-like nuclease" evidence="2">
    <location>
        <begin position="17"/>
        <end position="146"/>
    </location>
</feature>
<gene>
    <name evidence="3" type="ORF">BN890_31040</name>
</gene>
<dbReference type="EMBL" id="CBXG010000035">
    <property type="protein sequence ID" value="CDM05514.1"/>
    <property type="molecule type" value="Genomic_DNA"/>
</dbReference>
<dbReference type="InterPro" id="IPR005094">
    <property type="entry name" value="Endonuclease_MobA/VirD2"/>
</dbReference>
<dbReference type="RefSeq" id="WP_004314644.1">
    <property type="nucleotide sequence ID" value="NZ_ADKP01000062.1"/>
</dbReference>
<dbReference type="AlphaFoldDB" id="D4VIE4"/>